<dbReference type="PANTHER" id="PTHR47171:SF1">
    <property type="entry name" value="ZN(II)2CYS6 TRANSCRIPTION FACTOR (EUROFUNG)"/>
    <property type="match status" value="1"/>
</dbReference>
<reference evidence="8 9" key="1">
    <citation type="submission" date="2016-04" db="EMBL/GenBank/DDBJ databases">
        <title>Evolutionary innovation and constraint leading to complex multicellularity in the Ascomycota.</title>
        <authorList>
            <person name="Cisse O."/>
            <person name="Nguyen A."/>
            <person name="Hewitt D.A."/>
            <person name="Jedd G."/>
            <person name="Stajich J.E."/>
        </authorList>
    </citation>
    <scope>NUCLEOTIDE SEQUENCE [LARGE SCALE GENOMIC DNA]</scope>
    <source>
        <strain evidence="8 9">DAH-3</strain>
    </source>
</reference>
<gene>
    <name evidence="8" type="ORF">NEOLI_001853</name>
</gene>
<dbReference type="CDD" id="cd12148">
    <property type="entry name" value="fungal_TF_MHR"/>
    <property type="match status" value="1"/>
</dbReference>
<proteinExistence type="predicted"/>
<evidence type="ECO:0000313" key="8">
    <source>
        <dbReference type="EMBL" id="OLL21943.1"/>
    </source>
</evidence>
<evidence type="ECO:0000256" key="4">
    <source>
        <dbReference type="ARBA" id="ARBA00023163"/>
    </source>
</evidence>
<dbReference type="SMART" id="SM00906">
    <property type="entry name" value="Fungal_trans"/>
    <property type="match status" value="1"/>
</dbReference>
<feature type="region of interest" description="Disordered" evidence="6">
    <location>
        <begin position="546"/>
        <end position="602"/>
    </location>
</feature>
<evidence type="ECO:0000313" key="9">
    <source>
        <dbReference type="Proteomes" id="UP000186594"/>
    </source>
</evidence>
<keyword evidence="2" id="KW-0805">Transcription regulation</keyword>
<dbReference type="InterPro" id="IPR007219">
    <property type="entry name" value="XnlR_reg_dom"/>
</dbReference>
<keyword evidence="5" id="KW-0539">Nucleus</keyword>
<dbReference type="GO" id="GO:0008270">
    <property type="term" value="F:zinc ion binding"/>
    <property type="evidence" value="ECO:0007669"/>
    <property type="project" value="InterPro"/>
</dbReference>
<evidence type="ECO:0000259" key="7">
    <source>
        <dbReference type="SMART" id="SM00906"/>
    </source>
</evidence>
<dbReference type="OrthoDB" id="25391at2759"/>
<evidence type="ECO:0000256" key="2">
    <source>
        <dbReference type="ARBA" id="ARBA00023015"/>
    </source>
</evidence>
<dbReference type="InterPro" id="IPR052073">
    <property type="entry name" value="Amide_Lactam_Regulators"/>
</dbReference>
<dbReference type="GO" id="GO:0003677">
    <property type="term" value="F:DNA binding"/>
    <property type="evidence" value="ECO:0007669"/>
    <property type="project" value="UniProtKB-KW"/>
</dbReference>
<accession>A0A1U7LH69</accession>
<dbReference type="AlphaFoldDB" id="A0A1U7LH69"/>
<sequence length="736" mass="83027">MYRIREVRRGRRSHSGPLEQLELSTVHNLHLSAESPQSNISHSPLNVTHEVEDSPIVQQSESRNHYVDFLGQKSTIEPNGKYTGESSNLGFFVSHRDQKQQSVLHYPLPHGQSFSRTIELDSEDMDILRLRGAFLLPPRELCDELVDCFFQRIHPILPIINRTDFMKRYGDLSANPPSLLLLQSIFLAGSRVSKSAALIDPNTGSTNAASLTFWKRAKALFDADFEEDKVAIVQSLLVLSWWWEGPEDVTKNVYYWIGVAIRIAQGIGMHRSVRCSRMAVKDQQLWRRIWWTCFSRDRMAAVALGRPMMISTEDSDVEMLTEQDFVEEQVGPNQSLMYPPIPLHVQFFINHIKLCEIMGLVLSRQYTVASRRSPQKDHTNLMHSDMALAGWVMNLPPELRYSTSSDPMELNYWAAILHSIYFTTLCLLHRPHIGKTGSNSSYPSMSIAHTAAVNLTRLFDRFERLPVSNANVFSVYSLFSAMIFHVVEIRSASLSVVEAAQNKLDTCMKALKELSKVWSVGQMVYRLFEVIQRDDGMKERMREGVQKHAQTRYAGRGTNDAQGLKRKAKAKESSRKRVPTGSYPMMPSTLSPGTSPTQGITPPVSISNGIPSVQGATLGGKAPLSPFVGKFEFSANAMTTPPEMFLVTKTCPFPDYLWENYQPTCLFPDEPLNRDSLQVHPGMAMPQQATSSPSEGNTSSEEKALDGLPPSTLNIDDWYQYFGLETDFPEFDGLLF</sequence>
<evidence type="ECO:0000256" key="3">
    <source>
        <dbReference type="ARBA" id="ARBA00023125"/>
    </source>
</evidence>
<dbReference type="PANTHER" id="PTHR47171">
    <property type="entry name" value="FARA-RELATED"/>
    <property type="match status" value="1"/>
</dbReference>
<evidence type="ECO:0000256" key="5">
    <source>
        <dbReference type="ARBA" id="ARBA00023242"/>
    </source>
</evidence>
<feature type="compositionally biased region" description="Polar residues" evidence="6">
    <location>
        <begin position="588"/>
        <end position="602"/>
    </location>
</feature>
<evidence type="ECO:0000256" key="1">
    <source>
        <dbReference type="ARBA" id="ARBA00022833"/>
    </source>
</evidence>
<keyword evidence="3" id="KW-0238">DNA-binding</keyword>
<dbReference type="EMBL" id="LXFE01004103">
    <property type="protein sequence ID" value="OLL21943.1"/>
    <property type="molecule type" value="Genomic_DNA"/>
</dbReference>
<comment type="caution">
    <text evidence="8">The sequence shown here is derived from an EMBL/GenBank/DDBJ whole genome shotgun (WGS) entry which is preliminary data.</text>
</comment>
<keyword evidence="1" id="KW-0862">Zinc</keyword>
<dbReference type="OMA" id="LMHSDMA"/>
<dbReference type="STRING" id="1198029.A0A1U7LH69"/>
<name>A0A1U7LH69_NEOID</name>
<organism evidence="8 9">
    <name type="scientific">Neolecta irregularis (strain DAH-3)</name>
    <dbReference type="NCBI Taxonomy" id="1198029"/>
    <lineage>
        <taxon>Eukaryota</taxon>
        <taxon>Fungi</taxon>
        <taxon>Dikarya</taxon>
        <taxon>Ascomycota</taxon>
        <taxon>Taphrinomycotina</taxon>
        <taxon>Neolectales</taxon>
        <taxon>Neolectaceae</taxon>
        <taxon>Neolecta</taxon>
    </lineage>
</organism>
<dbReference type="GO" id="GO:0006351">
    <property type="term" value="P:DNA-templated transcription"/>
    <property type="evidence" value="ECO:0007669"/>
    <property type="project" value="InterPro"/>
</dbReference>
<dbReference type="Proteomes" id="UP000186594">
    <property type="component" value="Unassembled WGS sequence"/>
</dbReference>
<dbReference type="Pfam" id="PF04082">
    <property type="entry name" value="Fungal_trans"/>
    <property type="match status" value="1"/>
</dbReference>
<evidence type="ECO:0000256" key="6">
    <source>
        <dbReference type="SAM" id="MobiDB-lite"/>
    </source>
</evidence>
<feature type="domain" description="Xylanolytic transcriptional activator regulatory" evidence="7">
    <location>
        <begin position="253"/>
        <end position="325"/>
    </location>
</feature>
<feature type="region of interest" description="Disordered" evidence="6">
    <location>
        <begin position="684"/>
        <end position="709"/>
    </location>
</feature>
<feature type="compositionally biased region" description="Polar residues" evidence="6">
    <location>
        <begin position="687"/>
        <end position="699"/>
    </location>
</feature>
<keyword evidence="9" id="KW-1185">Reference proteome</keyword>
<keyword evidence="4" id="KW-0804">Transcription</keyword>
<protein>
    <submittedName>
        <fullName evidence="8">Cutinase transcription factor 1 alpha</fullName>
    </submittedName>
</protein>